<keyword evidence="2" id="KW-1185">Reference proteome</keyword>
<dbReference type="AlphaFoldDB" id="A0A9Q7AQU5"/>
<accession>A0A9Q7AQU5</accession>
<dbReference type="Pfam" id="PF20131">
    <property type="entry name" value="MC3"/>
    <property type="match status" value="1"/>
</dbReference>
<dbReference type="KEGG" id="aram:KAR29_06420"/>
<evidence type="ECO:0000313" key="1">
    <source>
        <dbReference type="EMBL" id="QTX33493.1"/>
    </source>
</evidence>
<organism evidence="1 2">
    <name type="scientific">Aminithiophilus ramosus</name>
    <dbReference type="NCBI Taxonomy" id="3029084"/>
    <lineage>
        <taxon>Bacteria</taxon>
        <taxon>Thermotogati</taxon>
        <taxon>Synergistota</taxon>
        <taxon>Synergistia</taxon>
        <taxon>Synergistales</taxon>
        <taxon>Aminithiophilaceae</taxon>
        <taxon>Aminithiophilus</taxon>
    </lineage>
</organism>
<dbReference type="RefSeq" id="WP_274374780.1">
    <property type="nucleotide sequence ID" value="NZ_CP072943.1"/>
</dbReference>
<reference evidence="2" key="1">
    <citation type="submission" date="2021-04" db="EMBL/GenBank/DDBJ databases">
        <title>A novel Synergistetes isolate from a pyrite-forming mixed culture.</title>
        <authorList>
            <person name="Bunk B."/>
            <person name="Sproer C."/>
            <person name="Spring S."/>
            <person name="Pester M."/>
        </authorList>
    </citation>
    <scope>NUCLEOTIDE SEQUENCE [LARGE SCALE GENOMIC DNA]</scope>
    <source>
        <strain evidence="2">J.5.4.2-T.3.5.2</strain>
    </source>
</reference>
<dbReference type="EMBL" id="CP072943">
    <property type="protein sequence ID" value="QTX33493.1"/>
    <property type="molecule type" value="Genomic_DNA"/>
</dbReference>
<evidence type="ECO:0000313" key="2">
    <source>
        <dbReference type="Proteomes" id="UP000671879"/>
    </source>
</evidence>
<name>A0A9Q7AQU5_9BACT</name>
<dbReference type="Proteomes" id="UP000671879">
    <property type="component" value="Chromosome"/>
</dbReference>
<protein>
    <submittedName>
        <fullName evidence="1">Uncharacterized protein</fullName>
    </submittedName>
</protein>
<sequence length="166" mass="18338">MTTTPWNERPLEHARLLNPAFLGTLLWSCARAYSLEAIVNQPFALSFLVVPVVLHKSTRESLPTTTRTSLVAWLGKNPRVLVGFSERAKSLVPLVKEALLFASSGGLLRVEDARVVAGVRPRSMARFEREATDEVRACIKQAEFVGKWFALSGEYATVMALWGVAP</sequence>
<gene>
    <name evidence="1" type="ORF">KAR29_06420</name>
</gene>
<proteinExistence type="predicted"/>
<dbReference type="InterPro" id="IPR045390">
    <property type="entry name" value="ABC-3C_MC3"/>
</dbReference>